<dbReference type="AlphaFoldDB" id="A0A3M7L2Q4"/>
<proteinExistence type="predicted"/>
<accession>A0A3M7L2Q4</accession>
<evidence type="ECO:0000313" key="3">
    <source>
        <dbReference type="Proteomes" id="UP000279271"/>
    </source>
</evidence>
<reference evidence="3" key="1">
    <citation type="journal article" date="2018" name="Algal Res.">
        <title>Characterization of plant carbon substrate utilization by Auxenochlorella protothecoides.</title>
        <authorList>
            <person name="Vogler B.W."/>
            <person name="Starkenburg S.R."/>
            <person name="Sudasinghe N."/>
            <person name="Schambach J.Y."/>
            <person name="Rollin J.A."/>
            <person name="Pattathil S."/>
            <person name="Barry A.N."/>
        </authorList>
    </citation>
    <scope>NUCLEOTIDE SEQUENCE [LARGE SCALE GENOMIC DNA]</scope>
    <source>
        <strain evidence="3">UTEX 25</strain>
    </source>
</reference>
<feature type="compositionally biased region" description="Basic and acidic residues" evidence="1">
    <location>
        <begin position="312"/>
        <end position="323"/>
    </location>
</feature>
<name>A0A3M7L2Q4_AUXPR</name>
<feature type="compositionally biased region" description="Low complexity" evidence="1">
    <location>
        <begin position="287"/>
        <end position="297"/>
    </location>
</feature>
<dbReference type="Proteomes" id="UP000279271">
    <property type="component" value="Unassembled WGS sequence"/>
</dbReference>
<protein>
    <submittedName>
        <fullName evidence="2">Uncharacterized protein</fullName>
    </submittedName>
</protein>
<dbReference type="EMBL" id="QOKY01000159">
    <property type="protein sequence ID" value="RMZ55746.1"/>
    <property type="molecule type" value="Genomic_DNA"/>
</dbReference>
<sequence>GPRMPPVQLVSVNELAGDENENCQARWSAAVNEWRTELGEAGTTGRYGKVVDDYATTSVKTTWNGFRGLPKKTKKTMQQQERVCNALRPTVDNIVAVITESRTIGDLFANFHAIRMVEELSGGSRLAGRTRMRRCNHSTLHVFSRCLTLIRAASFPLAESVALFREIVEPAGVDLQPPDTEFISPFVHEAAGDLATATATYYKRELLRYFWQNAKLELGTKGNWSSHCARAVLSTVCATVGSKLTAKKRRAVEACLRCKLEEFEVDVDRNGQQKKGRKAASPRGARRATAGRASSRAGSRERATRAGGRGGDAARRKSPRCEW</sequence>
<feature type="compositionally biased region" description="Basic residues" evidence="1">
    <location>
        <begin position="272"/>
        <end position="286"/>
    </location>
</feature>
<comment type="caution">
    <text evidence="2">The sequence shown here is derived from an EMBL/GenBank/DDBJ whole genome shotgun (WGS) entry which is preliminary data.</text>
</comment>
<evidence type="ECO:0000256" key="1">
    <source>
        <dbReference type="SAM" id="MobiDB-lite"/>
    </source>
</evidence>
<feature type="non-terminal residue" evidence="2">
    <location>
        <position position="1"/>
    </location>
</feature>
<evidence type="ECO:0000313" key="2">
    <source>
        <dbReference type="EMBL" id="RMZ55746.1"/>
    </source>
</evidence>
<gene>
    <name evidence="2" type="ORF">APUTEX25_005787</name>
</gene>
<feature type="region of interest" description="Disordered" evidence="1">
    <location>
        <begin position="269"/>
        <end position="323"/>
    </location>
</feature>
<organism evidence="2 3">
    <name type="scientific">Auxenochlorella protothecoides</name>
    <name type="common">Green microalga</name>
    <name type="synonym">Chlorella protothecoides</name>
    <dbReference type="NCBI Taxonomy" id="3075"/>
    <lineage>
        <taxon>Eukaryota</taxon>
        <taxon>Viridiplantae</taxon>
        <taxon>Chlorophyta</taxon>
        <taxon>core chlorophytes</taxon>
        <taxon>Trebouxiophyceae</taxon>
        <taxon>Chlorellales</taxon>
        <taxon>Chlorellaceae</taxon>
        <taxon>Auxenochlorella</taxon>
    </lineage>
</organism>